<keyword evidence="2" id="KW-0732">Signal</keyword>
<organism evidence="3 4">
    <name type="scientific">Streptomyces chilikensis</name>
    <dbReference type="NCBI Taxonomy" id="1194079"/>
    <lineage>
        <taxon>Bacteria</taxon>
        <taxon>Bacillati</taxon>
        <taxon>Actinomycetota</taxon>
        <taxon>Actinomycetes</taxon>
        <taxon>Kitasatosporales</taxon>
        <taxon>Streptomycetaceae</taxon>
        <taxon>Streptomyces</taxon>
    </lineage>
</organism>
<keyword evidence="4" id="KW-1185">Reference proteome</keyword>
<feature type="compositionally biased region" description="Polar residues" evidence="1">
    <location>
        <begin position="36"/>
        <end position="52"/>
    </location>
</feature>
<feature type="chain" id="PRO_5046436369" description="Lipoprotein" evidence="2">
    <location>
        <begin position="22"/>
        <end position="188"/>
    </location>
</feature>
<gene>
    <name evidence="3" type="ORF">AB0D95_19845</name>
</gene>
<comment type="caution">
    <text evidence="3">The sequence shown here is derived from an EMBL/GenBank/DDBJ whole genome shotgun (WGS) entry which is preliminary data.</text>
</comment>
<feature type="signal peptide" evidence="2">
    <location>
        <begin position="1"/>
        <end position="21"/>
    </location>
</feature>
<feature type="region of interest" description="Disordered" evidence="1">
    <location>
        <begin position="26"/>
        <end position="54"/>
    </location>
</feature>
<evidence type="ECO:0008006" key="5">
    <source>
        <dbReference type="Google" id="ProtNLM"/>
    </source>
</evidence>
<proteinExistence type="predicted"/>
<evidence type="ECO:0000313" key="4">
    <source>
        <dbReference type="Proteomes" id="UP001551584"/>
    </source>
</evidence>
<evidence type="ECO:0000256" key="1">
    <source>
        <dbReference type="SAM" id="MobiDB-lite"/>
    </source>
</evidence>
<reference evidence="3 4" key="1">
    <citation type="submission" date="2024-06" db="EMBL/GenBank/DDBJ databases">
        <title>The Natural Products Discovery Center: Release of the First 8490 Sequenced Strains for Exploring Actinobacteria Biosynthetic Diversity.</title>
        <authorList>
            <person name="Kalkreuter E."/>
            <person name="Kautsar S.A."/>
            <person name="Yang D."/>
            <person name="Bader C.D."/>
            <person name="Teijaro C.N."/>
            <person name="Fluegel L."/>
            <person name="Davis C.M."/>
            <person name="Simpson J.R."/>
            <person name="Lauterbach L."/>
            <person name="Steele A.D."/>
            <person name="Gui C."/>
            <person name="Meng S."/>
            <person name="Li G."/>
            <person name="Viehrig K."/>
            <person name="Ye F."/>
            <person name="Su P."/>
            <person name="Kiefer A.F."/>
            <person name="Nichols A."/>
            <person name="Cepeda A.J."/>
            <person name="Yan W."/>
            <person name="Fan B."/>
            <person name="Jiang Y."/>
            <person name="Adhikari A."/>
            <person name="Zheng C.-J."/>
            <person name="Schuster L."/>
            <person name="Cowan T.M."/>
            <person name="Smanski M.J."/>
            <person name="Chevrette M.G."/>
            <person name="De Carvalho L.P.S."/>
            <person name="Shen B."/>
        </authorList>
    </citation>
    <scope>NUCLEOTIDE SEQUENCE [LARGE SCALE GENOMIC DNA]</scope>
    <source>
        <strain evidence="3 4">NPDC048117</strain>
    </source>
</reference>
<dbReference type="PROSITE" id="PS51257">
    <property type="entry name" value="PROKAR_LIPOPROTEIN"/>
    <property type="match status" value="1"/>
</dbReference>
<dbReference type="EMBL" id="JBEZNA010000048">
    <property type="protein sequence ID" value="MEU9579492.1"/>
    <property type="molecule type" value="Genomic_DNA"/>
</dbReference>
<protein>
    <recommendedName>
        <fullName evidence="5">Lipoprotein</fullName>
    </recommendedName>
</protein>
<name>A0ABV3ETE0_9ACTN</name>
<evidence type="ECO:0000256" key="2">
    <source>
        <dbReference type="SAM" id="SignalP"/>
    </source>
</evidence>
<dbReference type="RefSeq" id="WP_359274426.1">
    <property type="nucleotide sequence ID" value="NZ_JBEZNA010000048.1"/>
</dbReference>
<evidence type="ECO:0000313" key="3">
    <source>
        <dbReference type="EMBL" id="MEU9579492.1"/>
    </source>
</evidence>
<sequence>MKRKVRLGLVGVASGCALLLAGCGGGDSDDQKAKPTKSSASGESQGAPTESNAPAEDAVLATAKDGDITVTVTSANRDAGGFVTLTGSLTNNGAKAWYAEDWQSAETELAGNGVSMAGASLVDEEGKKRYLVLRDTNGRCLCTKFSRVAAGDTKDWYAQFPAPPEGSTEVKFQVGSMPPATVQLSAGE</sequence>
<accession>A0ABV3ETE0</accession>
<dbReference type="Proteomes" id="UP001551584">
    <property type="component" value="Unassembled WGS sequence"/>
</dbReference>